<evidence type="ECO:0000313" key="1">
    <source>
        <dbReference type="EMBL" id="SEH14926.1"/>
    </source>
</evidence>
<organism evidence="1 2">
    <name type="scientific">Thermoleophilum album</name>
    <dbReference type="NCBI Taxonomy" id="29539"/>
    <lineage>
        <taxon>Bacteria</taxon>
        <taxon>Bacillati</taxon>
        <taxon>Actinomycetota</taxon>
        <taxon>Thermoleophilia</taxon>
        <taxon>Thermoleophilales</taxon>
        <taxon>Thermoleophilaceae</taxon>
        <taxon>Thermoleophilum</taxon>
    </lineage>
</organism>
<proteinExistence type="predicted"/>
<dbReference type="EMBL" id="FNWJ01000002">
    <property type="protein sequence ID" value="SEH14926.1"/>
    <property type="molecule type" value="Genomic_DNA"/>
</dbReference>
<evidence type="ECO:0000313" key="2">
    <source>
        <dbReference type="Proteomes" id="UP000222056"/>
    </source>
</evidence>
<accession>A0A1H6FVV2</accession>
<dbReference type="Proteomes" id="UP000222056">
    <property type="component" value="Unassembled WGS sequence"/>
</dbReference>
<dbReference type="RefSeq" id="WP_093118271.1">
    <property type="nucleotide sequence ID" value="NZ_FNWJ01000002.1"/>
</dbReference>
<keyword evidence="2" id="KW-1185">Reference proteome</keyword>
<reference evidence="2" key="1">
    <citation type="submission" date="2016-10" db="EMBL/GenBank/DDBJ databases">
        <authorList>
            <person name="Varghese N."/>
            <person name="Submissions S."/>
        </authorList>
    </citation>
    <scope>NUCLEOTIDE SEQUENCE [LARGE SCALE GENOMIC DNA]</scope>
    <source>
        <strain evidence="2">ATCC 35263</strain>
    </source>
</reference>
<protein>
    <submittedName>
        <fullName evidence="1">Uncharacterized protein</fullName>
    </submittedName>
</protein>
<gene>
    <name evidence="1" type="ORF">SAMN02745716_1784</name>
</gene>
<dbReference type="STRING" id="29539.SAMN02745716_1784"/>
<sequence>MGKLVRLDASGHSELAEWTVSDQHAYERARSEFRRQLELGYIGTVPEAPGRALHVRELPRDAELVIMRRPIAGG</sequence>
<dbReference type="AlphaFoldDB" id="A0A1H6FVV2"/>
<name>A0A1H6FVV2_THEAL</name>
<dbReference type="OrthoDB" id="5244614at2"/>